<keyword evidence="3" id="KW-1185">Reference proteome</keyword>
<keyword evidence="1" id="KW-0812">Transmembrane</keyword>
<feature type="transmembrane region" description="Helical" evidence="1">
    <location>
        <begin position="91"/>
        <end position="111"/>
    </location>
</feature>
<organism evidence="2 3">
    <name type="scientific">Tritrichomonas musculus</name>
    <dbReference type="NCBI Taxonomy" id="1915356"/>
    <lineage>
        <taxon>Eukaryota</taxon>
        <taxon>Metamonada</taxon>
        <taxon>Parabasalia</taxon>
        <taxon>Tritrichomonadida</taxon>
        <taxon>Tritrichomonadidae</taxon>
        <taxon>Tritrichomonas</taxon>
    </lineage>
</organism>
<accession>A0ABR2GRA0</accession>
<evidence type="ECO:0008006" key="4">
    <source>
        <dbReference type="Google" id="ProtNLM"/>
    </source>
</evidence>
<gene>
    <name evidence="2" type="ORF">M9Y10_037696</name>
</gene>
<feature type="transmembrane region" description="Helical" evidence="1">
    <location>
        <begin position="50"/>
        <end position="70"/>
    </location>
</feature>
<proteinExistence type="predicted"/>
<evidence type="ECO:0000313" key="3">
    <source>
        <dbReference type="Proteomes" id="UP001470230"/>
    </source>
</evidence>
<dbReference type="EMBL" id="JAPFFF010000065">
    <property type="protein sequence ID" value="KAK8836439.1"/>
    <property type="molecule type" value="Genomic_DNA"/>
</dbReference>
<evidence type="ECO:0000256" key="1">
    <source>
        <dbReference type="SAM" id="Phobius"/>
    </source>
</evidence>
<evidence type="ECO:0000313" key="2">
    <source>
        <dbReference type="EMBL" id="KAK8836439.1"/>
    </source>
</evidence>
<keyword evidence="1" id="KW-1133">Transmembrane helix</keyword>
<dbReference type="Proteomes" id="UP001470230">
    <property type="component" value="Unassembled WGS sequence"/>
</dbReference>
<feature type="transmembrane region" description="Helical" evidence="1">
    <location>
        <begin position="117"/>
        <end position="134"/>
    </location>
</feature>
<reference evidence="2 3" key="1">
    <citation type="submission" date="2024-04" db="EMBL/GenBank/DDBJ databases">
        <title>Tritrichomonas musculus Genome.</title>
        <authorList>
            <person name="Alves-Ferreira E."/>
            <person name="Grigg M."/>
            <person name="Lorenzi H."/>
            <person name="Galac M."/>
        </authorList>
    </citation>
    <scope>NUCLEOTIDE SEQUENCE [LARGE SCALE GENOMIC DNA]</scope>
    <source>
        <strain evidence="2 3">EAF2021</strain>
    </source>
</reference>
<comment type="caution">
    <text evidence="2">The sequence shown here is derived from an EMBL/GenBank/DDBJ whole genome shotgun (WGS) entry which is preliminary data.</text>
</comment>
<protein>
    <recommendedName>
        <fullName evidence="4">Amino acid transporter transmembrane domain-containing protein</fullName>
    </recommendedName>
</protein>
<keyword evidence="1" id="KW-0472">Membrane</keyword>
<sequence length="135" mass="15383">MMGPGKLIPDDPYFKTRRYSIFTILMGLDTHDLVNENILYNYHKEYVEAIIGQVASYVVTITSNIIYTYLVTNQVSSLVIEKNKHYINSQVISGILVILFGIGINSLNGLAESFLDFILQISFLILVFVLHPYFI</sequence>
<name>A0ABR2GRA0_9EUKA</name>